<gene>
    <name evidence="1" type="ORF">CPELLU_LOCUS19028</name>
</gene>
<evidence type="ECO:0000313" key="2">
    <source>
        <dbReference type="Proteomes" id="UP000789759"/>
    </source>
</evidence>
<dbReference type="AlphaFoldDB" id="A0A9N9K6Q8"/>
<protein>
    <submittedName>
        <fullName evidence="1">3175_t:CDS:1</fullName>
    </submittedName>
</protein>
<name>A0A9N9K6Q8_9GLOM</name>
<dbReference type="InterPro" id="IPR036397">
    <property type="entry name" value="RNaseH_sf"/>
</dbReference>
<evidence type="ECO:0000313" key="1">
    <source>
        <dbReference type="EMBL" id="CAG8814487.1"/>
    </source>
</evidence>
<dbReference type="EMBL" id="CAJVQA010042045">
    <property type="protein sequence ID" value="CAG8814487.1"/>
    <property type="molecule type" value="Genomic_DNA"/>
</dbReference>
<sequence>MSNLQLEILYDYESNFKCTLNEEFDELRLGSTINHNSSLMFWACFSWYRLGLIVPICGNVNSEVYAKLIVNYAIFAIRHLVFDEQDIFQQNSATPYKYWKVKEQEVERRLHNSLDKPTNIDDLEEKVIAAWYSIPSQYYYR</sequence>
<comment type="caution">
    <text evidence="1">The sequence shown here is derived from an EMBL/GenBank/DDBJ whole genome shotgun (WGS) entry which is preliminary data.</text>
</comment>
<reference evidence="1" key="1">
    <citation type="submission" date="2021-06" db="EMBL/GenBank/DDBJ databases">
        <authorList>
            <person name="Kallberg Y."/>
            <person name="Tangrot J."/>
            <person name="Rosling A."/>
        </authorList>
    </citation>
    <scope>NUCLEOTIDE SEQUENCE</scope>
    <source>
        <strain evidence="1">FL966</strain>
    </source>
</reference>
<organism evidence="1 2">
    <name type="scientific">Cetraspora pellucida</name>
    <dbReference type="NCBI Taxonomy" id="1433469"/>
    <lineage>
        <taxon>Eukaryota</taxon>
        <taxon>Fungi</taxon>
        <taxon>Fungi incertae sedis</taxon>
        <taxon>Mucoromycota</taxon>
        <taxon>Glomeromycotina</taxon>
        <taxon>Glomeromycetes</taxon>
        <taxon>Diversisporales</taxon>
        <taxon>Gigasporaceae</taxon>
        <taxon>Cetraspora</taxon>
    </lineage>
</organism>
<dbReference type="OrthoDB" id="2416077at2759"/>
<keyword evidence="2" id="KW-1185">Reference proteome</keyword>
<feature type="non-terminal residue" evidence="1">
    <location>
        <position position="141"/>
    </location>
</feature>
<accession>A0A9N9K6Q8</accession>
<proteinExistence type="predicted"/>
<dbReference type="GO" id="GO:0003676">
    <property type="term" value="F:nucleic acid binding"/>
    <property type="evidence" value="ECO:0007669"/>
    <property type="project" value="InterPro"/>
</dbReference>
<dbReference type="Proteomes" id="UP000789759">
    <property type="component" value="Unassembled WGS sequence"/>
</dbReference>
<dbReference type="Gene3D" id="3.30.420.10">
    <property type="entry name" value="Ribonuclease H-like superfamily/Ribonuclease H"/>
    <property type="match status" value="1"/>
</dbReference>